<proteinExistence type="predicted"/>
<evidence type="ECO:0000313" key="2">
    <source>
        <dbReference type="Proteomes" id="UP001497482"/>
    </source>
</evidence>
<sequence>MRDEAIQNCPPRGAQSIPLSLCPLMITGESPRLSPPGQLRKMETDRSYTRSKRWKSVCRCARSAAATGPAVWLLLPPARVGHMSARHVNAQGGIREGV</sequence>
<keyword evidence="2" id="KW-1185">Reference proteome</keyword>
<organism evidence="1 2">
    <name type="scientific">Knipowitschia caucasica</name>
    <name type="common">Caucasian dwarf goby</name>
    <name type="synonym">Pomatoschistus caucasicus</name>
    <dbReference type="NCBI Taxonomy" id="637954"/>
    <lineage>
        <taxon>Eukaryota</taxon>
        <taxon>Metazoa</taxon>
        <taxon>Chordata</taxon>
        <taxon>Craniata</taxon>
        <taxon>Vertebrata</taxon>
        <taxon>Euteleostomi</taxon>
        <taxon>Actinopterygii</taxon>
        <taxon>Neopterygii</taxon>
        <taxon>Teleostei</taxon>
        <taxon>Neoteleostei</taxon>
        <taxon>Acanthomorphata</taxon>
        <taxon>Gobiaria</taxon>
        <taxon>Gobiiformes</taxon>
        <taxon>Gobioidei</taxon>
        <taxon>Gobiidae</taxon>
        <taxon>Gobiinae</taxon>
        <taxon>Knipowitschia</taxon>
    </lineage>
</organism>
<dbReference type="AlphaFoldDB" id="A0AAV2LML4"/>
<accession>A0AAV2LML4</accession>
<name>A0AAV2LML4_KNICA</name>
<protein>
    <submittedName>
        <fullName evidence="1">Uncharacterized protein</fullName>
    </submittedName>
</protein>
<dbReference type="Proteomes" id="UP001497482">
    <property type="component" value="Chromosome 3"/>
</dbReference>
<gene>
    <name evidence="1" type="ORF">KC01_LOCUS28974</name>
</gene>
<evidence type="ECO:0000313" key="1">
    <source>
        <dbReference type="EMBL" id="CAL1600909.1"/>
    </source>
</evidence>
<dbReference type="EMBL" id="OZ035825">
    <property type="protein sequence ID" value="CAL1600909.1"/>
    <property type="molecule type" value="Genomic_DNA"/>
</dbReference>
<reference evidence="1 2" key="1">
    <citation type="submission" date="2024-04" db="EMBL/GenBank/DDBJ databases">
        <authorList>
            <person name="Waldvogel A.-M."/>
            <person name="Schoenle A."/>
        </authorList>
    </citation>
    <scope>NUCLEOTIDE SEQUENCE [LARGE SCALE GENOMIC DNA]</scope>
</reference>